<proteinExistence type="inferred from homology"/>
<keyword evidence="6" id="KW-0256">Endoplasmic reticulum</keyword>
<dbReference type="InterPro" id="IPR036388">
    <property type="entry name" value="WH-like_DNA-bd_sf"/>
</dbReference>
<name>A0AAN8X7H3_HALRR</name>
<accession>A0AAN8X7H3</accession>
<keyword evidence="4 12" id="KW-0812">Transmembrane</keyword>
<keyword evidence="5" id="KW-0833">Ubl conjugation pathway</keyword>
<evidence type="ECO:0000256" key="10">
    <source>
        <dbReference type="ARBA" id="ARBA00049687"/>
    </source>
</evidence>
<comment type="subunit">
    <text evidence="10">Interacts with Atg9; the interaction is transient.</text>
</comment>
<comment type="caution">
    <text evidence="13">The sequence shown here is derived from an EMBL/GenBank/DDBJ whole genome shotgun (WGS) entry which is preliminary data.</text>
</comment>
<keyword evidence="8 12" id="KW-0472">Membrane</keyword>
<feature type="region of interest" description="Disordered" evidence="11">
    <location>
        <begin position="65"/>
        <end position="98"/>
    </location>
</feature>
<dbReference type="InterPro" id="IPR019153">
    <property type="entry name" value="DDRGK_dom-contain"/>
</dbReference>
<dbReference type="FunFam" id="1.10.10.10:FF:000143">
    <property type="entry name" value="DDRGK domain-containing protein 1"/>
    <property type="match status" value="1"/>
</dbReference>
<dbReference type="PANTHER" id="PTHR48176:SF1">
    <property type="entry name" value="DDRGK DOMAIN-CONTAINING PROTEIN 1"/>
    <property type="match status" value="1"/>
</dbReference>
<evidence type="ECO:0000256" key="6">
    <source>
        <dbReference type="ARBA" id="ARBA00022824"/>
    </source>
</evidence>
<dbReference type="SUPFAM" id="SSF46785">
    <property type="entry name" value="Winged helix' DNA-binding domain"/>
    <property type="match status" value="1"/>
</dbReference>
<evidence type="ECO:0000313" key="14">
    <source>
        <dbReference type="Proteomes" id="UP001381693"/>
    </source>
</evidence>
<keyword evidence="7 12" id="KW-1133">Transmembrane helix</keyword>
<evidence type="ECO:0000256" key="9">
    <source>
        <dbReference type="ARBA" id="ARBA00049608"/>
    </source>
</evidence>
<evidence type="ECO:0000256" key="11">
    <source>
        <dbReference type="SAM" id="MobiDB-lite"/>
    </source>
</evidence>
<dbReference type="PANTHER" id="PTHR48176">
    <property type="entry name" value="DDRGK DOMAIN-CONTAINING PROTEIN 1"/>
    <property type="match status" value="1"/>
</dbReference>
<dbReference type="GO" id="GO:0005789">
    <property type="term" value="C:endoplasmic reticulum membrane"/>
    <property type="evidence" value="ECO:0007669"/>
    <property type="project" value="UniProtKB-SubCell"/>
</dbReference>
<comment type="similarity">
    <text evidence="2">Belongs to the DDRGK1 family.</text>
</comment>
<dbReference type="InterPro" id="IPR036390">
    <property type="entry name" value="WH_DNA-bd_sf"/>
</dbReference>
<feature type="region of interest" description="Disordered" evidence="11">
    <location>
        <begin position="119"/>
        <end position="170"/>
    </location>
</feature>
<evidence type="ECO:0000256" key="8">
    <source>
        <dbReference type="ARBA" id="ARBA00023136"/>
    </source>
</evidence>
<dbReference type="Gene3D" id="1.10.10.10">
    <property type="entry name" value="Winged helix-like DNA-binding domain superfamily/Winged helix DNA-binding domain"/>
    <property type="match status" value="1"/>
</dbReference>
<reference evidence="13 14" key="1">
    <citation type="submission" date="2023-11" db="EMBL/GenBank/DDBJ databases">
        <title>Halocaridina rubra genome assembly.</title>
        <authorList>
            <person name="Smith C."/>
        </authorList>
    </citation>
    <scope>NUCLEOTIDE SEQUENCE [LARGE SCALE GENOMIC DNA]</scope>
    <source>
        <strain evidence="13">EP-1</strain>
        <tissue evidence="13">Whole</tissue>
    </source>
</reference>
<evidence type="ECO:0000256" key="12">
    <source>
        <dbReference type="SAM" id="Phobius"/>
    </source>
</evidence>
<evidence type="ECO:0000256" key="5">
    <source>
        <dbReference type="ARBA" id="ARBA00022786"/>
    </source>
</evidence>
<dbReference type="EMBL" id="JAXCGZ010008097">
    <property type="protein sequence ID" value="KAK7077972.1"/>
    <property type="molecule type" value="Genomic_DNA"/>
</dbReference>
<evidence type="ECO:0000256" key="1">
    <source>
        <dbReference type="ARBA" id="ARBA00004389"/>
    </source>
</evidence>
<gene>
    <name evidence="13" type="primary">DDRGK1</name>
    <name evidence="13" type="ORF">SK128_011928</name>
</gene>
<dbReference type="InterPro" id="IPR050899">
    <property type="entry name" value="DDRGK_domain-containing"/>
</dbReference>
<evidence type="ECO:0000256" key="7">
    <source>
        <dbReference type="ARBA" id="ARBA00022989"/>
    </source>
</evidence>
<organism evidence="13 14">
    <name type="scientific">Halocaridina rubra</name>
    <name type="common">Hawaiian red shrimp</name>
    <dbReference type="NCBI Taxonomy" id="373956"/>
    <lineage>
        <taxon>Eukaryota</taxon>
        <taxon>Metazoa</taxon>
        <taxon>Ecdysozoa</taxon>
        <taxon>Arthropoda</taxon>
        <taxon>Crustacea</taxon>
        <taxon>Multicrustacea</taxon>
        <taxon>Malacostraca</taxon>
        <taxon>Eumalacostraca</taxon>
        <taxon>Eucarida</taxon>
        <taxon>Decapoda</taxon>
        <taxon>Pleocyemata</taxon>
        <taxon>Caridea</taxon>
        <taxon>Atyoidea</taxon>
        <taxon>Atyidae</taxon>
        <taxon>Halocaridina</taxon>
    </lineage>
</organism>
<sequence length="299" mass="34259">MASELALYGVLIAAVAVILAFLSFYKKKEVKGDDDQERARGVRARVAEENIVRGPNRIVAHRQQARARMRARRQEDSDEEIAQDDEDDADATVGEDIALPDGKIGKKKLAKLQAKADKRAMREAEERERAEKKEKEEKLAEERREAELLEAEEEARREEQERKEREEREQRELEEYMKMKAQFEVEEEGFTEAADEDSERNLLEEFVNFIKASKVVVLEDLAAKFQLKTQDVINRVTDLQKEGQLTGVIDDRGKFIYISIEELEGVAKFIRQRGRISIADLAESSNSLITLTPEQTCAS</sequence>
<feature type="transmembrane region" description="Helical" evidence="12">
    <location>
        <begin position="6"/>
        <end position="25"/>
    </location>
</feature>
<protein>
    <recommendedName>
        <fullName evidence="3">DDRGK domain-containing protein 1</fullName>
    </recommendedName>
</protein>
<feature type="compositionally biased region" description="Acidic residues" evidence="11">
    <location>
        <begin position="76"/>
        <end position="90"/>
    </location>
</feature>
<dbReference type="GO" id="GO:0044389">
    <property type="term" value="F:ubiquitin-like protein ligase binding"/>
    <property type="evidence" value="ECO:0007669"/>
    <property type="project" value="TreeGrafter"/>
</dbReference>
<dbReference type="SMART" id="SM01128">
    <property type="entry name" value="DDRGK"/>
    <property type="match status" value="1"/>
</dbReference>
<evidence type="ECO:0000256" key="3">
    <source>
        <dbReference type="ARBA" id="ARBA00018218"/>
    </source>
</evidence>
<dbReference type="Pfam" id="PF09756">
    <property type="entry name" value="DDRGK"/>
    <property type="match status" value="1"/>
</dbReference>
<dbReference type="AlphaFoldDB" id="A0AAN8X7H3"/>
<evidence type="ECO:0000256" key="4">
    <source>
        <dbReference type="ARBA" id="ARBA00022692"/>
    </source>
</evidence>
<dbReference type="Proteomes" id="UP001381693">
    <property type="component" value="Unassembled WGS sequence"/>
</dbReference>
<comment type="function">
    <text evidence="9">Substrate adapter for ufmylation, the covalent attachment of the ubiquitin-like modifier UFM1 to substrate proteins. Required for ufmylation of Atg9; protects the nervous system during aging, possibly by stabilizing Atg9 and supporting its function.</text>
</comment>
<comment type="subcellular location">
    <subcellularLocation>
        <location evidence="1">Endoplasmic reticulum membrane</location>
        <topology evidence="1">Single-pass membrane protein</topology>
    </subcellularLocation>
</comment>
<keyword evidence="14" id="KW-1185">Reference proteome</keyword>
<evidence type="ECO:0000256" key="2">
    <source>
        <dbReference type="ARBA" id="ARBA00009829"/>
    </source>
</evidence>
<feature type="compositionally biased region" description="Basic and acidic residues" evidence="11">
    <location>
        <begin position="154"/>
        <end position="170"/>
    </location>
</feature>
<feature type="compositionally biased region" description="Basic and acidic residues" evidence="11">
    <location>
        <begin position="119"/>
        <end position="147"/>
    </location>
</feature>
<evidence type="ECO:0000313" key="13">
    <source>
        <dbReference type="EMBL" id="KAK7077972.1"/>
    </source>
</evidence>